<dbReference type="AlphaFoldDB" id="A0A1E7QL08"/>
<organism evidence="4 5">
    <name type="scientific">Wolbachia pipientis</name>
    <dbReference type="NCBI Taxonomy" id="955"/>
    <lineage>
        <taxon>Bacteria</taxon>
        <taxon>Pseudomonadati</taxon>
        <taxon>Pseudomonadota</taxon>
        <taxon>Alphaproteobacteria</taxon>
        <taxon>Rickettsiales</taxon>
        <taxon>Anaplasmataceae</taxon>
        <taxon>Wolbachieae</taxon>
        <taxon>Wolbachia</taxon>
    </lineage>
</organism>
<dbReference type="Pfam" id="PF12796">
    <property type="entry name" value="Ank_2"/>
    <property type="match status" value="2"/>
</dbReference>
<reference evidence="4 5" key="1">
    <citation type="submission" date="2016-09" db="EMBL/GenBank/DDBJ databases">
        <title>Genomic evidence for plant-parasitic nematodes as the earliest Wolbachia hosts.</title>
        <authorList>
            <person name="Brown A.M."/>
            <person name="Wasala S.K."/>
            <person name="Howe D.K."/>
            <person name="Peetz A.B."/>
            <person name="Zasada I.A."/>
            <person name="Denver D.R."/>
        </authorList>
    </citation>
    <scope>NUCLEOTIDE SEQUENCE [LARGE SCALE GENOMIC DNA]</scope>
    <source>
        <strain evidence="5">wPpe</strain>
    </source>
</reference>
<dbReference type="PROSITE" id="PS50088">
    <property type="entry name" value="ANK_REPEAT"/>
    <property type="match status" value="6"/>
</dbReference>
<dbReference type="SUPFAM" id="SSF48403">
    <property type="entry name" value="Ankyrin repeat"/>
    <property type="match status" value="2"/>
</dbReference>
<dbReference type="Gene3D" id="1.25.40.20">
    <property type="entry name" value="Ankyrin repeat-containing domain"/>
    <property type="match status" value="3"/>
</dbReference>
<evidence type="ECO:0000313" key="5">
    <source>
        <dbReference type="Proteomes" id="UP000175679"/>
    </source>
</evidence>
<dbReference type="InterPro" id="IPR036770">
    <property type="entry name" value="Ankyrin_rpt-contain_sf"/>
</dbReference>
<comment type="caution">
    <text evidence="4">The sequence shown here is derived from an EMBL/GenBank/DDBJ whole genome shotgun (WGS) entry which is preliminary data.</text>
</comment>
<dbReference type="Pfam" id="PF00023">
    <property type="entry name" value="Ank"/>
    <property type="match status" value="1"/>
</dbReference>
<name>A0A1E7QL08_WOLPI</name>
<keyword evidence="5" id="KW-1185">Reference proteome</keyword>
<dbReference type="PANTHER" id="PTHR24171">
    <property type="entry name" value="ANKYRIN REPEAT DOMAIN-CONTAINING PROTEIN 39-RELATED"/>
    <property type="match status" value="1"/>
</dbReference>
<proteinExistence type="predicted"/>
<dbReference type="OrthoDB" id="7846836at2"/>
<dbReference type="PROSITE" id="PS50297">
    <property type="entry name" value="ANK_REP_REGION"/>
    <property type="match status" value="6"/>
</dbReference>
<sequence length="1056" mass="119560">MSENSSKDTSNIELHSAVKKNKSERISELIKNGCDINAKDPSSSDNTALHIASATGNLPIVKLLIEEGKADINVQNSYKDTPLILAINNKHFDVAQHLVEKDADINAANQNGNTPISYAVALYEKHADAENANKYSDIIKYMLGKQVTENKVDVDKVISLDKEHVKYYIYPVVNSDFPQEYYDNKVKRIHESLKKLSPDEFEKNTVIALSFNKGKVEKACHYNKVDKLSSTFNEIIIDLTNRAEDQYVHTDTNIKESANSLVQAIIHNDLDKFKAGFQNLITSGVDIDTQLQYNATLLHLAAYYGKLEIARYLIEQGADINVQNQIGYTPLHSTAHAKADNLDISQLLTTHNNTGIDIKSNNGYTSLHLAARHGHVNMVDDLITKGANVHIENCYGHTPLHLAVMHGHKNIVERLITKDADINAVDINKDTPLHLAVKALLDIANQKNKMIADLDYKFIAKQGESILYILNDVIGAPPNYMTRAGSIFADLIKKDCSECIEKHFDQNSSDNATFIAKLLLNIAYIQNIVIQNYGSNNLNQADVARDSIHNSKKILDALDAMKGIVEKNSTVNTTDKNVDIFARTIIHDLLNLTIQQNEVITGNNDSYKFIIDKIYTEQDIVAKTMKYLIKNNVNIHESKKEALFDSLSSAIIHKTQFGLNQYNMLLDREKGIVDIVKYLVQEGADMNKENNAGHTYPQLISQYLHKYLDGNPAKVVEMSQDYYDCSNDLVCENPIKSYQIDEGKNNLIHFYNDKGEEIVSIPRLPAGTIASYNDVLYHGNELYTSTESKDFTGQIKIEDVLPNQFKFQYKDIDYIVNYDELTSEDKKQVEADIQSAYEAFKAKFGISYYKQKTCIDFHDKKELVEICDKKLCIKDTHGKTCIDFNDREWTEYNKLFCYDELSNNIKVYIFNNQVDFTTHHALITGPFIVNPRSVGLSSDLEVAGLQYHNNILCSKGPFMDELMSHELGHVLQRYFATIEIATLNNEDPEFISNYIGREVGRKNCENMAGDKDCTAFFPELYIEPDNITNKIADSDANIDNMSNYINFWLFYCDLLS</sequence>
<dbReference type="SMART" id="SM00248">
    <property type="entry name" value="ANK"/>
    <property type="match status" value="10"/>
</dbReference>
<protein>
    <submittedName>
        <fullName evidence="4">Uncharacterized protein</fullName>
    </submittedName>
</protein>
<feature type="repeat" description="ANK" evidence="3">
    <location>
        <begin position="78"/>
        <end position="110"/>
    </location>
</feature>
<keyword evidence="1" id="KW-0677">Repeat</keyword>
<keyword evidence="2 3" id="KW-0040">ANK repeat</keyword>
<evidence type="ECO:0000256" key="1">
    <source>
        <dbReference type="ARBA" id="ARBA00022737"/>
    </source>
</evidence>
<dbReference type="Proteomes" id="UP000175679">
    <property type="component" value="Unassembled WGS sequence"/>
</dbReference>
<gene>
    <name evidence="4" type="ORF">BIY23_00090</name>
</gene>
<dbReference type="RefSeq" id="WP_070064551.1">
    <property type="nucleotide sequence ID" value="NZ_MJMG01000001.1"/>
</dbReference>
<evidence type="ECO:0000256" key="2">
    <source>
        <dbReference type="ARBA" id="ARBA00023043"/>
    </source>
</evidence>
<evidence type="ECO:0000256" key="3">
    <source>
        <dbReference type="PROSITE-ProRule" id="PRU00023"/>
    </source>
</evidence>
<accession>A0A1E7QL08</accession>
<feature type="repeat" description="ANK" evidence="3">
    <location>
        <begin position="293"/>
        <end position="325"/>
    </location>
</feature>
<feature type="repeat" description="ANK" evidence="3">
    <location>
        <begin position="9"/>
        <end position="41"/>
    </location>
</feature>
<evidence type="ECO:0000313" key="4">
    <source>
        <dbReference type="EMBL" id="OEY86899.1"/>
    </source>
</evidence>
<feature type="repeat" description="ANK" evidence="3">
    <location>
        <begin position="395"/>
        <end position="427"/>
    </location>
</feature>
<feature type="repeat" description="ANK" evidence="3">
    <location>
        <begin position="362"/>
        <end position="394"/>
    </location>
</feature>
<dbReference type="PRINTS" id="PR01415">
    <property type="entry name" value="ANKYRIN"/>
</dbReference>
<feature type="repeat" description="ANK" evidence="3">
    <location>
        <begin position="44"/>
        <end position="68"/>
    </location>
</feature>
<dbReference type="InterPro" id="IPR002110">
    <property type="entry name" value="Ankyrin_rpt"/>
</dbReference>
<dbReference type="EMBL" id="MJMG01000001">
    <property type="protein sequence ID" value="OEY86899.1"/>
    <property type="molecule type" value="Genomic_DNA"/>
</dbReference>